<sequence length="255" mass="28284">MFARTLLLASVLAGLAQSHSWVEEYQVIGPNGSYTGSRGFSRGYVARTDSTFNGFSMSYQIPSDESARIRLSSSDHVCHPAQRTSNYTNPDYPMLQVQPGSWVALKYLENGHVSLPWSQAGKPKAGGTVFVYGTTQPSEDDKMVDVLEWTADGSGGNGKGFLLAAQNFDDGRCYEMNCGNISLTRQVLYPNHVPGQPQSHIEQWCESNVQIPTSQPAGKLTTYWIWQWPTNPGMDCIYPHGKDEYYTTCADFEIV</sequence>
<feature type="non-terminal residue" evidence="3">
    <location>
        <position position="255"/>
    </location>
</feature>
<keyword evidence="4" id="KW-1185">Reference proteome</keyword>
<evidence type="ECO:0000313" key="3">
    <source>
        <dbReference type="EMBL" id="KAF2860955.1"/>
    </source>
</evidence>
<feature type="domain" description="DUF7492" evidence="2">
    <location>
        <begin position="17"/>
        <end position="255"/>
    </location>
</feature>
<feature type="chain" id="PRO_5025361213" description="DUF7492 domain-containing protein" evidence="1">
    <location>
        <begin position="19"/>
        <end position="255"/>
    </location>
</feature>
<feature type="signal peptide" evidence="1">
    <location>
        <begin position="1"/>
        <end position="18"/>
    </location>
</feature>
<dbReference type="EMBL" id="MU005977">
    <property type="protein sequence ID" value="KAF2860955.1"/>
    <property type="molecule type" value="Genomic_DNA"/>
</dbReference>
<accession>A0A6A7C1Z7</accession>
<keyword evidence="1" id="KW-0732">Signal</keyword>
<gene>
    <name evidence="3" type="ORF">K470DRAFT_216092</name>
</gene>
<dbReference type="Proteomes" id="UP000799421">
    <property type="component" value="Unassembled WGS sequence"/>
</dbReference>
<organism evidence="3 4">
    <name type="scientific">Piedraia hortae CBS 480.64</name>
    <dbReference type="NCBI Taxonomy" id="1314780"/>
    <lineage>
        <taxon>Eukaryota</taxon>
        <taxon>Fungi</taxon>
        <taxon>Dikarya</taxon>
        <taxon>Ascomycota</taxon>
        <taxon>Pezizomycotina</taxon>
        <taxon>Dothideomycetes</taxon>
        <taxon>Dothideomycetidae</taxon>
        <taxon>Capnodiales</taxon>
        <taxon>Piedraiaceae</taxon>
        <taxon>Piedraia</taxon>
    </lineage>
</organism>
<evidence type="ECO:0000259" key="2">
    <source>
        <dbReference type="Pfam" id="PF24320"/>
    </source>
</evidence>
<evidence type="ECO:0000256" key="1">
    <source>
        <dbReference type="SAM" id="SignalP"/>
    </source>
</evidence>
<dbReference type="OrthoDB" id="64281at2759"/>
<dbReference type="Pfam" id="PF24320">
    <property type="entry name" value="DUF7492"/>
    <property type="match status" value="1"/>
</dbReference>
<name>A0A6A7C1Z7_9PEZI</name>
<dbReference type="AlphaFoldDB" id="A0A6A7C1Z7"/>
<dbReference type="InterPro" id="IPR055915">
    <property type="entry name" value="DUF7492"/>
</dbReference>
<proteinExistence type="predicted"/>
<evidence type="ECO:0000313" key="4">
    <source>
        <dbReference type="Proteomes" id="UP000799421"/>
    </source>
</evidence>
<reference evidence="3" key="1">
    <citation type="journal article" date="2020" name="Stud. Mycol.">
        <title>101 Dothideomycetes genomes: a test case for predicting lifestyles and emergence of pathogens.</title>
        <authorList>
            <person name="Haridas S."/>
            <person name="Albert R."/>
            <person name="Binder M."/>
            <person name="Bloem J."/>
            <person name="Labutti K."/>
            <person name="Salamov A."/>
            <person name="Andreopoulos B."/>
            <person name="Baker S."/>
            <person name="Barry K."/>
            <person name="Bills G."/>
            <person name="Bluhm B."/>
            <person name="Cannon C."/>
            <person name="Castanera R."/>
            <person name="Culley D."/>
            <person name="Daum C."/>
            <person name="Ezra D."/>
            <person name="Gonzalez J."/>
            <person name="Henrissat B."/>
            <person name="Kuo A."/>
            <person name="Liang C."/>
            <person name="Lipzen A."/>
            <person name="Lutzoni F."/>
            <person name="Magnuson J."/>
            <person name="Mondo S."/>
            <person name="Nolan M."/>
            <person name="Ohm R."/>
            <person name="Pangilinan J."/>
            <person name="Park H.-J."/>
            <person name="Ramirez L."/>
            <person name="Alfaro M."/>
            <person name="Sun H."/>
            <person name="Tritt A."/>
            <person name="Yoshinaga Y."/>
            <person name="Zwiers L.-H."/>
            <person name="Turgeon B."/>
            <person name="Goodwin S."/>
            <person name="Spatafora J."/>
            <person name="Crous P."/>
            <person name="Grigoriev I."/>
        </authorList>
    </citation>
    <scope>NUCLEOTIDE SEQUENCE</scope>
    <source>
        <strain evidence="3">CBS 480.64</strain>
    </source>
</reference>
<protein>
    <recommendedName>
        <fullName evidence="2">DUF7492 domain-containing protein</fullName>
    </recommendedName>
</protein>